<comment type="catalytic activity">
    <reaction evidence="5">
        <text>alpha-D-glucose = beta-D-glucose</text>
        <dbReference type="Rhea" id="RHEA:10264"/>
        <dbReference type="ChEBI" id="CHEBI:15903"/>
        <dbReference type="ChEBI" id="CHEBI:17925"/>
        <dbReference type="EC" id="5.1.3.3"/>
    </reaction>
</comment>
<comment type="similarity">
    <text evidence="2 5">Belongs to the aldose epimerase family.</text>
</comment>
<keyword evidence="6" id="KW-0732">Signal</keyword>
<dbReference type="InterPro" id="IPR015443">
    <property type="entry name" value="Aldose_1-epimerase"/>
</dbReference>
<comment type="caution">
    <text evidence="7">The sequence shown here is derived from an EMBL/GenBank/DDBJ whole genome shotgun (WGS) entry which is preliminary data.</text>
</comment>
<evidence type="ECO:0000256" key="6">
    <source>
        <dbReference type="SAM" id="SignalP"/>
    </source>
</evidence>
<keyword evidence="8" id="KW-1185">Reference proteome</keyword>
<dbReference type="PIRSF" id="PIRSF005096">
    <property type="entry name" value="GALM"/>
    <property type="match status" value="1"/>
</dbReference>
<keyword evidence="3 5" id="KW-0413">Isomerase</keyword>
<keyword evidence="4 5" id="KW-0119">Carbohydrate metabolism</keyword>
<dbReference type="InterPro" id="IPR014718">
    <property type="entry name" value="GH-type_carb-bd"/>
</dbReference>
<dbReference type="EC" id="5.1.3.3" evidence="5"/>
<evidence type="ECO:0000256" key="1">
    <source>
        <dbReference type="ARBA" id="ARBA00005028"/>
    </source>
</evidence>
<feature type="signal peptide" evidence="6">
    <location>
        <begin position="1"/>
        <end position="20"/>
    </location>
</feature>
<evidence type="ECO:0000256" key="4">
    <source>
        <dbReference type="ARBA" id="ARBA00023277"/>
    </source>
</evidence>
<dbReference type="PANTHER" id="PTHR10091">
    <property type="entry name" value="ALDOSE-1-EPIMERASE"/>
    <property type="match status" value="1"/>
</dbReference>
<reference evidence="7 8" key="1">
    <citation type="submission" date="2024-06" db="EMBL/GenBank/DDBJ databases">
        <authorList>
            <person name="Chen R.Y."/>
        </authorList>
    </citation>
    <scope>NUCLEOTIDE SEQUENCE [LARGE SCALE GENOMIC DNA]</scope>
    <source>
        <strain evidence="7 8">D2</strain>
    </source>
</reference>
<dbReference type="EMBL" id="JBELOE010000075">
    <property type="protein sequence ID" value="MER2490835.1"/>
    <property type="molecule type" value="Genomic_DNA"/>
</dbReference>
<accession>A0ABV1RDJ9</accession>
<dbReference type="PANTHER" id="PTHR10091:SF0">
    <property type="entry name" value="GALACTOSE MUTAROTASE"/>
    <property type="match status" value="1"/>
</dbReference>
<evidence type="ECO:0000256" key="5">
    <source>
        <dbReference type="PIRNR" id="PIRNR005096"/>
    </source>
</evidence>
<organism evidence="7 8">
    <name type="scientific">Catenovulum sediminis</name>
    <dbReference type="NCBI Taxonomy" id="1740262"/>
    <lineage>
        <taxon>Bacteria</taxon>
        <taxon>Pseudomonadati</taxon>
        <taxon>Pseudomonadota</taxon>
        <taxon>Gammaproteobacteria</taxon>
        <taxon>Alteromonadales</taxon>
        <taxon>Alteromonadaceae</taxon>
        <taxon>Catenovulum</taxon>
    </lineage>
</organism>
<feature type="chain" id="PRO_5047379047" description="Aldose 1-epimerase" evidence="6">
    <location>
        <begin position="21"/>
        <end position="386"/>
    </location>
</feature>
<gene>
    <name evidence="7" type="ORF">ABS311_02935</name>
</gene>
<proteinExistence type="inferred from homology"/>
<evidence type="ECO:0000256" key="3">
    <source>
        <dbReference type="ARBA" id="ARBA00023235"/>
    </source>
</evidence>
<dbReference type="InterPro" id="IPR047215">
    <property type="entry name" value="Galactose_mutarotase-like"/>
</dbReference>
<name>A0ABV1RDJ9_9ALTE</name>
<evidence type="ECO:0000256" key="2">
    <source>
        <dbReference type="ARBA" id="ARBA00006206"/>
    </source>
</evidence>
<evidence type="ECO:0000313" key="7">
    <source>
        <dbReference type="EMBL" id="MER2490835.1"/>
    </source>
</evidence>
<comment type="pathway">
    <text evidence="1 5">Carbohydrate metabolism; hexose metabolism.</text>
</comment>
<dbReference type="SUPFAM" id="SSF74650">
    <property type="entry name" value="Galactose mutarotase-like"/>
    <property type="match status" value="1"/>
</dbReference>
<sequence>MFNSPIKKIKLLAVLTTVLAGCNTISEQQNNTDNKQLKPIKSQYYATLPNGEVVTEYTLTNPTGIEVSIISYGGIITSLKTPDRNGKLADIVLGYDSIDGYLTDSNFFGALIGRYGNRINKGQFTIDGIQYQLDTNDGENHLHGGDVGYDSKNWFVTPYVDGADVGLKMQLFSPDGDAGYPGNLTVQVDYRLAGNELKIDYKATTDKKTHVNLTQHSYFNLAGEGDILDHQLMIPAEYITPVNSSLIPTGDFMPVKGTPFDFRTATPIGQGINQKNQQLEYGLGYDHNWVLTTENNFEYKLAARLSEEKSGRVLEIYSEEPGIQFYSGNFLNGSAKGKGRTFEYRNGLCLEPQHFPDAPNQSRFQSTLLNPGEVYHTRMSYKFTTE</sequence>
<dbReference type="GO" id="GO:0016853">
    <property type="term" value="F:isomerase activity"/>
    <property type="evidence" value="ECO:0007669"/>
    <property type="project" value="UniProtKB-KW"/>
</dbReference>
<dbReference type="CDD" id="cd09019">
    <property type="entry name" value="galactose_mutarotase_like"/>
    <property type="match status" value="1"/>
</dbReference>
<dbReference type="PROSITE" id="PS51257">
    <property type="entry name" value="PROKAR_LIPOPROTEIN"/>
    <property type="match status" value="1"/>
</dbReference>
<dbReference type="NCBIfam" id="NF008277">
    <property type="entry name" value="PRK11055.1"/>
    <property type="match status" value="1"/>
</dbReference>
<dbReference type="InterPro" id="IPR008183">
    <property type="entry name" value="Aldose_1/G6P_1-epimerase"/>
</dbReference>
<dbReference type="RefSeq" id="WP_143870219.1">
    <property type="nucleotide sequence ID" value="NZ_CP041660.1"/>
</dbReference>
<dbReference type="Gene3D" id="2.70.98.10">
    <property type="match status" value="1"/>
</dbReference>
<evidence type="ECO:0000313" key="8">
    <source>
        <dbReference type="Proteomes" id="UP001467690"/>
    </source>
</evidence>
<protein>
    <recommendedName>
        <fullName evidence="5">Aldose 1-epimerase</fullName>
        <ecNumber evidence="5">5.1.3.3</ecNumber>
    </recommendedName>
</protein>
<dbReference type="InterPro" id="IPR011013">
    <property type="entry name" value="Gal_mutarotase_sf_dom"/>
</dbReference>
<dbReference type="Pfam" id="PF01263">
    <property type="entry name" value="Aldose_epim"/>
    <property type="match status" value="1"/>
</dbReference>
<dbReference type="Proteomes" id="UP001467690">
    <property type="component" value="Unassembled WGS sequence"/>
</dbReference>